<dbReference type="Pfam" id="PF01171">
    <property type="entry name" value="ATP_bind_3"/>
    <property type="match status" value="1"/>
</dbReference>
<evidence type="ECO:0000256" key="7">
    <source>
        <dbReference type="ARBA" id="ARBA00022741"/>
    </source>
</evidence>
<sequence>MTSVVDFNHPLAIKIRKQIVQALNDFNMIENGDKVMVCVSGGKDSSVLLALLTEIQRRSERNFQIEAAILDQKQPGFDATKFKTWIESLGVKLHVIEKDTYSIVKEKVQGTTYCSLCSRLRRAILYDYAHDRGFTKLALGHHRDDVVHTALLNLFYVGTMGAMPAKLRSDDERNILLRPLTYVSERDIEELAAAWNFPIIPCNLCGSQDGLKRVRVKKLVRDLEKEIPNIYASIQTALGNIKPSQLMDQELFDFKNLKAVSASDQKSAEPTEPTEAALLEDSKV</sequence>
<evidence type="ECO:0000259" key="14">
    <source>
        <dbReference type="Pfam" id="PF01171"/>
    </source>
</evidence>
<dbReference type="InterPro" id="IPR011063">
    <property type="entry name" value="TilS/TtcA_N"/>
</dbReference>
<evidence type="ECO:0000256" key="12">
    <source>
        <dbReference type="ARBA" id="ARBA00023014"/>
    </source>
</evidence>
<dbReference type="PANTHER" id="PTHR43686:SF1">
    <property type="entry name" value="AMINOTRAN_5 DOMAIN-CONTAINING PROTEIN"/>
    <property type="match status" value="1"/>
</dbReference>
<evidence type="ECO:0000256" key="9">
    <source>
        <dbReference type="ARBA" id="ARBA00022842"/>
    </source>
</evidence>
<keyword evidence="1" id="KW-0004">4Fe-4S</keyword>
<keyword evidence="16" id="KW-1185">Reference proteome</keyword>
<feature type="domain" description="tRNA(Ile)-lysidine/2-thiocytidine synthase N-terminal" evidence="14">
    <location>
        <begin position="34"/>
        <end position="194"/>
    </location>
</feature>
<dbReference type="Gene3D" id="3.40.50.620">
    <property type="entry name" value="HUPs"/>
    <property type="match status" value="1"/>
</dbReference>
<dbReference type="SUPFAM" id="SSF52402">
    <property type="entry name" value="Adenine nucleotide alpha hydrolases-like"/>
    <property type="match status" value="1"/>
</dbReference>
<keyword evidence="11" id="KW-0408">Iron</keyword>
<evidence type="ECO:0000256" key="2">
    <source>
        <dbReference type="ARBA" id="ARBA00022490"/>
    </source>
</evidence>
<keyword evidence="7" id="KW-0547">Nucleotide-binding</keyword>
<evidence type="ECO:0000256" key="1">
    <source>
        <dbReference type="ARBA" id="ARBA00022485"/>
    </source>
</evidence>
<dbReference type="InterPro" id="IPR014729">
    <property type="entry name" value="Rossmann-like_a/b/a_fold"/>
</dbReference>
<dbReference type="HAMAP" id="MF_01850">
    <property type="entry name" value="TtcA"/>
    <property type="match status" value="1"/>
</dbReference>
<keyword evidence="9" id="KW-0460">Magnesium</keyword>
<keyword evidence="5" id="KW-0819">tRNA processing</keyword>
<dbReference type="PANTHER" id="PTHR43686">
    <property type="entry name" value="SULFURTRANSFERASE-RELATED"/>
    <property type="match status" value="1"/>
</dbReference>
<keyword evidence="8" id="KW-0067">ATP-binding</keyword>
<proteinExistence type="inferred from homology"/>
<dbReference type="RefSeq" id="WP_243538577.1">
    <property type="nucleotide sequence ID" value="NZ_CP093442.1"/>
</dbReference>
<evidence type="ECO:0000256" key="5">
    <source>
        <dbReference type="ARBA" id="ARBA00022694"/>
    </source>
</evidence>
<keyword evidence="12" id="KW-0411">Iron-sulfur</keyword>
<dbReference type="EMBL" id="CP093442">
    <property type="protein sequence ID" value="UOF01958.1"/>
    <property type="molecule type" value="Genomic_DNA"/>
</dbReference>
<name>A0ABY4CAG1_9BACT</name>
<dbReference type="EC" id="2.8.1.-" evidence="15"/>
<keyword evidence="3" id="KW-0820">tRNA-binding</keyword>
<protein>
    <submittedName>
        <fullName evidence="15">tRNA 2-thiocytidine(32) synthetase TtcA</fullName>
        <ecNumber evidence="15">2.8.1.-</ecNumber>
    </submittedName>
</protein>
<evidence type="ECO:0000256" key="4">
    <source>
        <dbReference type="ARBA" id="ARBA00022679"/>
    </source>
</evidence>
<evidence type="ECO:0000256" key="6">
    <source>
        <dbReference type="ARBA" id="ARBA00022723"/>
    </source>
</evidence>
<accession>A0ABY4CAG1</accession>
<dbReference type="PIRSF" id="PIRSF004976">
    <property type="entry name" value="ATPase_YdaO"/>
    <property type="match status" value="1"/>
</dbReference>
<evidence type="ECO:0000256" key="13">
    <source>
        <dbReference type="SAM" id="MobiDB-lite"/>
    </source>
</evidence>
<dbReference type="GO" id="GO:0016740">
    <property type="term" value="F:transferase activity"/>
    <property type="evidence" value="ECO:0007669"/>
    <property type="project" value="UniProtKB-KW"/>
</dbReference>
<feature type="region of interest" description="Disordered" evidence="13">
    <location>
        <begin position="261"/>
        <end position="284"/>
    </location>
</feature>
<dbReference type="CDD" id="cd24138">
    <property type="entry name" value="TtcA-like"/>
    <property type="match status" value="1"/>
</dbReference>
<gene>
    <name evidence="15" type="primary">ttcA</name>
    <name evidence="15" type="ORF">MNR06_03195</name>
</gene>
<evidence type="ECO:0000313" key="15">
    <source>
        <dbReference type="EMBL" id="UOF01958.1"/>
    </source>
</evidence>
<keyword evidence="6" id="KW-0479">Metal-binding</keyword>
<evidence type="ECO:0000313" key="16">
    <source>
        <dbReference type="Proteomes" id="UP000830116"/>
    </source>
</evidence>
<dbReference type="InterPro" id="IPR012089">
    <property type="entry name" value="tRNA_Cyd_32_2_STrfase"/>
</dbReference>
<evidence type="ECO:0000256" key="3">
    <source>
        <dbReference type="ARBA" id="ARBA00022555"/>
    </source>
</evidence>
<keyword evidence="2" id="KW-0963">Cytoplasm</keyword>
<evidence type="ECO:0000256" key="10">
    <source>
        <dbReference type="ARBA" id="ARBA00022884"/>
    </source>
</evidence>
<reference evidence="15" key="1">
    <citation type="submission" date="2022-03" db="EMBL/GenBank/DDBJ databases">
        <title>Genome Identification and Characterization of new species Bdellovibrio reynosense LBG001 sp. nov. from a Mexico soil sample.</title>
        <authorList>
            <person name="Camilli A."/>
            <person name="Ajao Y."/>
            <person name="Guo X."/>
        </authorList>
    </citation>
    <scope>NUCLEOTIDE SEQUENCE</scope>
    <source>
        <strain evidence="15">LBG001</strain>
    </source>
</reference>
<dbReference type="Proteomes" id="UP000830116">
    <property type="component" value="Chromosome"/>
</dbReference>
<dbReference type="NCBIfam" id="NF007972">
    <property type="entry name" value="PRK10696.1"/>
    <property type="match status" value="1"/>
</dbReference>
<keyword evidence="10" id="KW-0694">RNA-binding</keyword>
<organism evidence="15 16">
    <name type="scientific">Bdellovibrio reynosensis</name>
    <dbReference type="NCBI Taxonomy" id="2835041"/>
    <lineage>
        <taxon>Bacteria</taxon>
        <taxon>Pseudomonadati</taxon>
        <taxon>Bdellovibrionota</taxon>
        <taxon>Bdellovibrionia</taxon>
        <taxon>Bdellovibrionales</taxon>
        <taxon>Pseudobdellovibrionaceae</taxon>
        <taxon>Bdellovibrio</taxon>
    </lineage>
</organism>
<evidence type="ECO:0000256" key="11">
    <source>
        <dbReference type="ARBA" id="ARBA00023004"/>
    </source>
</evidence>
<dbReference type="InterPro" id="IPR035107">
    <property type="entry name" value="tRNA_thiolation_TtcA_Ctu1"/>
</dbReference>
<evidence type="ECO:0000256" key="8">
    <source>
        <dbReference type="ARBA" id="ARBA00022840"/>
    </source>
</evidence>
<keyword evidence="4 15" id="KW-0808">Transferase</keyword>